<evidence type="ECO:0000256" key="1">
    <source>
        <dbReference type="ARBA" id="ARBA00001450"/>
    </source>
</evidence>
<feature type="transmembrane region" description="Helical" evidence="13">
    <location>
        <begin position="9"/>
        <end position="30"/>
    </location>
</feature>
<dbReference type="InterPro" id="IPR007269">
    <property type="entry name" value="ICMT_MeTrfase"/>
</dbReference>
<evidence type="ECO:0000256" key="3">
    <source>
        <dbReference type="ARBA" id="ARBA00009140"/>
    </source>
</evidence>
<feature type="transmembrane region" description="Helical" evidence="13">
    <location>
        <begin position="100"/>
        <end position="117"/>
    </location>
</feature>
<keyword evidence="7 13" id="KW-0949">S-adenosyl-L-methionine</keyword>
<evidence type="ECO:0000256" key="5">
    <source>
        <dbReference type="ARBA" id="ARBA00022603"/>
    </source>
</evidence>
<sequence>MTLCRDGKISFTCFIIAAIIAGIPDILLRIEFNTYIHNLFSNIWIIHIFQLAFLNLLIFLAFKGFLYQVAVRSICLGYGLGLGIVISIIAPLSWKCLGTYIAILTTFHYSEFLVIAWTNPKAVSIDSFVLRHSLAYGIAACSSWLEFLIERYYFPTMKYPYFISYFGLILCISGEILRKLAIFTAKKNFNHLVQTEKSDNHELVTHGVYKLFRHPSYVGWFYWSIGTQLVLQNPFCLLAYAVASWRFFHDRIILEEITLLNFFGQQYVNYQKNVGTGLPFISGYTLDT</sequence>
<name>A0AA39FCA2_MICHY</name>
<keyword evidence="8 13" id="KW-0812">Transmembrane</keyword>
<feature type="transmembrane region" description="Helical" evidence="13">
    <location>
        <begin position="74"/>
        <end position="94"/>
    </location>
</feature>
<accession>A0AA39FCA2</accession>
<evidence type="ECO:0000256" key="4">
    <source>
        <dbReference type="ARBA" id="ARBA00012151"/>
    </source>
</evidence>
<evidence type="ECO:0000256" key="9">
    <source>
        <dbReference type="ARBA" id="ARBA00022989"/>
    </source>
</evidence>
<comment type="subcellular location">
    <subcellularLocation>
        <location evidence="13">Endoplasmic reticulum membrane</location>
        <topology evidence="13">Multi-pass membrane protein</topology>
    </subcellularLocation>
    <subcellularLocation>
        <location evidence="2">Membrane</location>
        <topology evidence="2">Multi-pass membrane protein</topology>
    </subcellularLocation>
</comment>
<evidence type="ECO:0000256" key="7">
    <source>
        <dbReference type="ARBA" id="ARBA00022691"/>
    </source>
</evidence>
<evidence type="ECO:0000256" key="11">
    <source>
        <dbReference type="ARBA" id="ARBA00023572"/>
    </source>
</evidence>
<comment type="caution">
    <text evidence="14">The sequence shown here is derived from an EMBL/GenBank/DDBJ whole genome shotgun (WGS) entry which is preliminary data.</text>
</comment>
<evidence type="ECO:0000256" key="10">
    <source>
        <dbReference type="ARBA" id="ARBA00023136"/>
    </source>
</evidence>
<evidence type="ECO:0000256" key="12">
    <source>
        <dbReference type="ARBA" id="ARBA00023656"/>
    </source>
</evidence>
<dbReference type="Pfam" id="PF04140">
    <property type="entry name" value="ICMT"/>
    <property type="match status" value="1"/>
</dbReference>
<evidence type="ECO:0000256" key="8">
    <source>
        <dbReference type="ARBA" id="ARBA00022692"/>
    </source>
</evidence>
<keyword evidence="10 13" id="KW-0472">Membrane</keyword>
<comment type="function">
    <text evidence="11">Catalyzes the post-translational methylation of isoprenylated C-terminal cysteine residues.</text>
</comment>
<dbReference type="Gene3D" id="1.20.120.1630">
    <property type="match status" value="1"/>
</dbReference>
<dbReference type="InterPro" id="IPR025770">
    <property type="entry name" value="PPMT_MeTrfase"/>
</dbReference>
<evidence type="ECO:0000313" key="14">
    <source>
        <dbReference type="EMBL" id="KAK0166828.1"/>
    </source>
</evidence>
<keyword evidence="13" id="KW-0256">Endoplasmic reticulum</keyword>
<feature type="transmembrane region" description="Helical" evidence="13">
    <location>
        <begin position="42"/>
        <end position="62"/>
    </location>
</feature>
<dbReference type="PROSITE" id="PS51564">
    <property type="entry name" value="SAM_ICMT"/>
    <property type="match status" value="1"/>
</dbReference>
<dbReference type="GO" id="GO:0004671">
    <property type="term" value="F:protein C-terminal S-isoprenylcysteine carboxyl O-methyltransferase activity"/>
    <property type="evidence" value="ECO:0007669"/>
    <property type="project" value="UniProtKB-EC"/>
</dbReference>
<dbReference type="GO" id="GO:0032259">
    <property type="term" value="P:methylation"/>
    <property type="evidence" value="ECO:0007669"/>
    <property type="project" value="UniProtKB-KW"/>
</dbReference>
<keyword evidence="9 13" id="KW-1133">Transmembrane helix</keyword>
<keyword evidence="6" id="KW-0808">Transferase</keyword>
<evidence type="ECO:0000256" key="13">
    <source>
        <dbReference type="RuleBase" id="RU362022"/>
    </source>
</evidence>
<dbReference type="EMBL" id="JAQQBR010001832">
    <property type="protein sequence ID" value="KAK0166828.1"/>
    <property type="molecule type" value="Genomic_DNA"/>
</dbReference>
<dbReference type="GO" id="GO:0005789">
    <property type="term" value="C:endoplasmic reticulum membrane"/>
    <property type="evidence" value="ECO:0007669"/>
    <property type="project" value="UniProtKB-SubCell"/>
</dbReference>
<evidence type="ECO:0000313" key="15">
    <source>
        <dbReference type="Proteomes" id="UP001168972"/>
    </source>
</evidence>
<protein>
    <recommendedName>
        <fullName evidence="12 13">Protein-S-isoprenylcysteine O-methyltransferase</fullName>
        <ecNumber evidence="4 13">2.1.1.100</ecNumber>
    </recommendedName>
</protein>
<dbReference type="PANTHER" id="PTHR12714">
    <property type="entry name" value="PROTEIN-S ISOPRENYLCYSTEINE O-METHYLTRANSFERASE"/>
    <property type="match status" value="1"/>
</dbReference>
<evidence type="ECO:0000256" key="2">
    <source>
        <dbReference type="ARBA" id="ARBA00004141"/>
    </source>
</evidence>
<gene>
    <name evidence="14" type="ORF">PV327_004310</name>
</gene>
<reference evidence="14" key="1">
    <citation type="journal article" date="2023" name="bioRxiv">
        <title>Scaffold-level genome assemblies of two parasitoid biocontrol wasps reveal the parthenogenesis mechanism and an associated novel virus.</title>
        <authorList>
            <person name="Inwood S."/>
            <person name="Skelly J."/>
            <person name="Guhlin J."/>
            <person name="Harrop T."/>
            <person name="Goldson S."/>
            <person name="Dearden P."/>
        </authorList>
    </citation>
    <scope>NUCLEOTIDE SEQUENCE</scope>
    <source>
        <strain evidence="14">Lincoln</strain>
        <tissue evidence="14">Whole body</tissue>
    </source>
</reference>
<evidence type="ECO:0000256" key="6">
    <source>
        <dbReference type="ARBA" id="ARBA00022679"/>
    </source>
</evidence>
<organism evidence="14 15">
    <name type="scientific">Microctonus hyperodae</name>
    <name type="common">Parasitoid wasp</name>
    <dbReference type="NCBI Taxonomy" id="165561"/>
    <lineage>
        <taxon>Eukaryota</taxon>
        <taxon>Metazoa</taxon>
        <taxon>Ecdysozoa</taxon>
        <taxon>Arthropoda</taxon>
        <taxon>Hexapoda</taxon>
        <taxon>Insecta</taxon>
        <taxon>Pterygota</taxon>
        <taxon>Neoptera</taxon>
        <taxon>Endopterygota</taxon>
        <taxon>Hymenoptera</taxon>
        <taxon>Apocrita</taxon>
        <taxon>Ichneumonoidea</taxon>
        <taxon>Braconidae</taxon>
        <taxon>Euphorinae</taxon>
        <taxon>Microctonus</taxon>
    </lineage>
</organism>
<keyword evidence="15" id="KW-1185">Reference proteome</keyword>
<feature type="transmembrane region" description="Helical" evidence="13">
    <location>
        <begin position="159"/>
        <end position="177"/>
    </location>
</feature>
<reference evidence="14" key="2">
    <citation type="submission" date="2023-03" db="EMBL/GenBank/DDBJ databases">
        <authorList>
            <person name="Inwood S.N."/>
            <person name="Skelly J.G."/>
            <person name="Guhlin J."/>
            <person name="Harrop T.W.R."/>
            <person name="Goldson S.G."/>
            <person name="Dearden P.K."/>
        </authorList>
    </citation>
    <scope>NUCLEOTIDE SEQUENCE</scope>
    <source>
        <strain evidence="14">Lincoln</strain>
        <tissue evidence="14">Whole body</tissue>
    </source>
</reference>
<proteinExistence type="inferred from homology"/>
<keyword evidence="5 13" id="KW-0489">Methyltransferase</keyword>
<dbReference type="Proteomes" id="UP001168972">
    <property type="component" value="Unassembled WGS sequence"/>
</dbReference>
<dbReference type="PANTHER" id="PTHR12714:SF9">
    <property type="entry name" value="PROTEIN-S-ISOPRENYLCYSTEINE O-METHYLTRANSFERASE"/>
    <property type="match status" value="1"/>
</dbReference>
<comment type="similarity">
    <text evidence="3 13">Belongs to the class VI-like SAM-binding methyltransferase superfamily. Isoprenylcysteine carboxyl methyltransferase family.</text>
</comment>
<dbReference type="AlphaFoldDB" id="A0AA39FCA2"/>
<comment type="catalytic activity">
    <reaction evidence="1 13">
        <text>[protein]-C-terminal S-[(2E,6E)-farnesyl]-L-cysteine + S-adenosyl-L-methionine = [protein]-C-terminal S-[(2E,6E)-farnesyl]-L-cysteine methyl ester + S-adenosyl-L-homocysteine</text>
        <dbReference type="Rhea" id="RHEA:21672"/>
        <dbReference type="Rhea" id="RHEA-COMP:12125"/>
        <dbReference type="Rhea" id="RHEA-COMP:12126"/>
        <dbReference type="ChEBI" id="CHEBI:57856"/>
        <dbReference type="ChEBI" id="CHEBI:59789"/>
        <dbReference type="ChEBI" id="CHEBI:90510"/>
        <dbReference type="ChEBI" id="CHEBI:90511"/>
        <dbReference type="EC" id="2.1.1.100"/>
    </reaction>
</comment>
<dbReference type="EC" id="2.1.1.100" evidence="4 13"/>